<evidence type="ECO:0000313" key="3">
    <source>
        <dbReference type="Proteomes" id="UP001140502"/>
    </source>
</evidence>
<dbReference type="Pfam" id="PF06985">
    <property type="entry name" value="HET"/>
    <property type="match status" value="1"/>
</dbReference>
<dbReference type="Proteomes" id="UP001140502">
    <property type="component" value="Unassembled WGS sequence"/>
</dbReference>
<dbReference type="PANTHER" id="PTHR24148">
    <property type="entry name" value="ANKYRIN REPEAT DOMAIN-CONTAINING PROTEIN 39 HOMOLOG-RELATED"/>
    <property type="match status" value="1"/>
</dbReference>
<dbReference type="PANTHER" id="PTHR24148:SF64">
    <property type="entry name" value="HETEROKARYON INCOMPATIBILITY DOMAIN-CONTAINING PROTEIN"/>
    <property type="match status" value="1"/>
</dbReference>
<feature type="domain" description="Heterokaryon incompatibility" evidence="1">
    <location>
        <begin position="46"/>
        <end position="176"/>
    </location>
</feature>
<keyword evidence="3" id="KW-1185">Reference proteome</keyword>
<organism evidence="2 3">
    <name type="scientific">Fusarium piperis</name>
    <dbReference type="NCBI Taxonomy" id="1435070"/>
    <lineage>
        <taxon>Eukaryota</taxon>
        <taxon>Fungi</taxon>
        <taxon>Dikarya</taxon>
        <taxon>Ascomycota</taxon>
        <taxon>Pezizomycotina</taxon>
        <taxon>Sordariomycetes</taxon>
        <taxon>Hypocreomycetidae</taxon>
        <taxon>Hypocreales</taxon>
        <taxon>Nectriaceae</taxon>
        <taxon>Fusarium</taxon>
        <taxon>Fusarium solani species complex</taxon>
    </lineage>
</organism>
<accession>A0A9W8W8R4</accession>
<gene>
    <name evidence="2" type="ORF">N0V84_008150</name>
</gene>
<comment type="caution">
    <text evidence="2">The sequence shown here is derived from an EMBL/GenBank/DDBJ whole genome shotgun (WGS) entry which is preliminary data.</text>
</comment>
<dbReference type="InterPro" id="IPR010730">
    <property type="entry name" value="HET"/>
</dbReference>
<name>A0A9W8W8R4_9HYPO</name>
<protein>
    <recommendedName>
        <fullName evidence="1">Heterokaryon incompatibility domain-containing protein</fullName>
    </recommendedName>
</protein>
<sequence>MTSEIYSPLNDDPTSIRIVRLAPSNSFGNISVTAQLIETSWDKCSYEALSYCWGKRNKTKTILLNGEQVQVTADLHDALQQFSLEDDIRSLWHDADEKSVQVQRMQEIYRNAKQVLVWIGPAKDHTGLAFEQIPRLLACQDADSEKAIWSGPGEWIACLNEMIKRPYWSRAWTVQEVVLAESALLCCGSYTVPFFDFAHLLIRQTTRHWLQVNYALASYLEQVFEMRHPSYQDPPMGLFGLAYKLRLRQCTVSHDRLYAFLGLLKSEKLEELPIDYKMDRDKLWMAFAKTTMAKYKTLLPLALAESRYTMARWCYNWDKELYEPNYSVHGIVPFWTGGLDSPDFYPLQVPRHSAADGLEARVRVDLEAPSVIAAKGFTVSKVVKVGTSVNSWLITFGRPNYIELFEEWEAVVGGPWEDPDKAKRFSQTVTGGAWNTEPVDWRVWNTKNYSEKVWSLSWWANLTEEDKSFTGYNMSRHQEAEPSELHAQYCRIRDDACEERRIFLLENGDFGLGHEKTQVGDLVVILLGSQVPLVLHKRDHGGIRRLADIENKRELYKSTWGVVGQAYVHSLMKYDGNLEQDIENGKVVLEEYPLD</sequence>
<dbReference type="EMBL" id="JAPEUR010000193">
    <property type="protein sequence ID" value="KAJ4315881.1"/>
    <property type="molecule type" value="Genomic_DNA"/>
</dbReference>
<dbReference type="InterPro" id="IPR052895">
    <property type="entry name" value="HetReg/Transcr_Mod"/>
</dbReference>
<evidence type="ECO:0000313" key="2">
    <source>
        <dbReference type="EMBL" id="KAJ4315881.1"/>
    </source>
</evidence>
<reference evidence="2" key="1">
    <citation type="submission" date="2022-10" db="EMBL/GenBank/DDBJ databases">
        <title>Tapping the CABI collections for fungal endophytes: first genome assemblies for Collariella, Neodidymelliopsis, Ascochyta clinopodiicola, Didymella pomorum, Didymosphaeria variabile, Neocosmospora piperis and Neocucurbitaria cava.</title>
        <authorList>
            <person name="Hill R."/>
        </authorList>
    </citation>
    <scope>NUCLEOTIDE SEQUENCE</scope>
    <source>
        <strain evidence="2">IMI 366586</strain>
    </source>
</reference>
<dbReference type="OrthoDB" id="2157530at2759"/>
<proteinExistence type="predicted"/>
<dbReference type="AlphaFoldDB" id="A0A9W8W8R4"/>
<evidence type="ECO:0000259" key="1">
    <source>
        <dbReference type="Pfam" id="PF06985"/>
    </source>
</evidence>